<gene>
    <name evidence="2" type="ORF">HN018_03260</name>
</gene>
<evidence type="ECO:0000313" key="2">
    <source>
        <dbReference type="EMBL" id="QKE92399.1"/>
    </source>
</evidence>
<sequence>MIPAALSAMLLLPVAGHAWAQDAEPTAAQPVLPKEKLTIVGHDGKRHEFMVEVARTPRQQEVGLMFRIMIPADSGMLFPWPTPQPSQMWMKNCPVPEDMVFIGEDGKIGHIAENTVPYSLANVDSHGTVEATLELQGGLTAKLGIGVGDTIESASLAAKR</sequence>
<name>A0A6M8HV02_9PROT</name>
<protein>
    <submittedName>
        <fullName evidence="2">DUF192 domain-containing protein</fullName>
    </submittedName>
</protein>
<evidence type="ECO:0000313" key="3">
    <source>
        <dbReference type="Proteomes" id="UP000500767"/>
    </source>
</evidence>
<organism evidence="2 3">
    <name type="scientific">Lichenicola cladoniae</name>
    <dbReference type="NCBI Taxonomy" id="1484109"/>
    <lineage>
        <taxon>Bacteria</taxon>
        <taxon>Pseudomonadati</taxon>
        <taxon>Pseudomonadota</taxon>
        <taxon>Alphaproteobacteria</taxon>
        <taxon>Acetobacterales</taxon>
        <taxon>Acetobacteraceae</taxon>
        <taxon>Lichenicola</taxon>
    </lineage>
</organism>
<dbReference type="Gene3D" id="2.60.120.1140">
    <property type="entry name" value="Protein of unknown function DUF192"/>
    <property type="match status" value="1"/>
</dbReference>
<feature type="signal peptide" evidence="1">
    <location>
        <begin position="1"/>
        <end position="20"/>
    </location>
</feature>
<keyword evidence="1" id="KW-0732">Signal</keyword>
<proteinExistence type="predicted"/>
<dbReference type="Proteomes" id="UP000500767">
    <property type="component" value="Chromosome"/>
</dbReference>
<dbReference type="PANTHER" id="PTHR37953">
    <property type="entry name" value="UPF0127 PROTEIN MJ1496"/>
    <property type="match status" value="1"/>
</dbReference>
<dbReference type="AlphaFoldDB" id="A0A6M8HV02"/>
<accession>A0A6M8HV02</accession>
<dbReference type="InterPro" id="IPR003795">
    <property type="entry name" value="DUF192"/>
</dbReference>
<evidence type="ECO:0000256" key="1">
    <source>
        <dbReference type="SAM" id="SignalP"/>
    </source>
</evidence>
<dbReference type="InterPro" id="IPR038695">
    <property type="entry name" value="Saro_0823-like_sf"/>
</dbReference>
<reference evidence="2 3" key="1">
    <citation type="journal article" date="2014" name="World J. Microbiol. Biotechnol.">
        <title>Biodiversity and physiological characteristics of Antarctic and Arctic lichens-associated bacteria.</title>
        <authorList>
            <person name="Lee Y.M."/>
            <person name="Kim E.H."/>
            <person name="Lee H.K."/>
            <person name="Hong S.G."/>
        </authorList>
    </citation>
    <scope>NUCLEOTIDE SEQUENCE [LARGE SCALE GENOMIC DNA]</scope>
    <source>
        <strain evidence="2 3">PAMC 26569</strain>
    </source>
</reference>
<dbReference type="EMBL" id="CP053708">
    <property type="protein sequence ID" value="QKE92399.1"/>
    <property type="molecule type" value="Genomic_DNA"/>
</dbReference>
<dbReference type="Pfam" id="PF02643">
    <property type="entry name" value="DUF192"/>
    <property type="match status" value="1"/>
</dbReference>
<keyword evidence="3" id="KW-1185">Reference proteome</keyword>
<dbReference type="PANTHER" id="PTHR37953:SF1">
    <property type="entry name" value="UPF0127 PROTEIN MJ1496"/>
    <property type="match status" value="1"/>
</dbReference>
<dbReference type="KEGG" id="lck:HN018_03260"/>
<feature type="chain" id="PRO_5027063962" evidence="1">
    <location>
        <begin position="21"/>
        <end position="160"/>
    </location>
</feature>